<comment type="caution">
    <text evidence="7">The sequence shown here is derived from an EMBL/GenBank/DDBJ whole genome shotgun (WGS) entry which is preliminary data.</text>
</comment>
<dbReference type="GO" id="GO:0006637">
    <property type="term" value="P:acyl-CoA metabolic process"/>
    <property type="evidence" value="ECO:0007669"/>
    <property type="project" value="TreeGrafter"/>
</dbReference>
<dbReference type="InterPro" id="IPR000873">
    <property type="entry name" value="AMP-dep_synth/lig_dom"/>
</dbReference>
<keyword evidence="8" id="KW-1185">Reference proteome</keyword>
<evidence type="ECO:0000259" key="5">
    <source>
        <dbReference type="Pfam" id="PF00501"/>
    </source>
</evidence>
<dbReference type="OrthoDB" id="9803968at2"/>
<protein>
    <submittedName>
        <fullName evidence="7">Acyl-CoA synthetase</fullName>
    </submittedName>
</protein>
<dbReference type="SUPFAM" id="SSF56801">
    <property type="entry name" value="Acetyl-CoA synthetase-like"/>
    <property type="match status" value="1"/>
</dbReference>
<proteinExistence type="inferred from homology"/>
<gene>
    <name evidence="7" type="ORF">FE810_10940</name>
</gene>
<dbReference type="EMBL" id="VCBC01000010">
    <property type="protein sequence ID" value="TLU64601.1"/>
    <property type="molecule type" value="Genomic_DNA"/>
</dbReference>
<feature type="domain" description="AMP-dependent synthetase/ligase" evidence="5">
    <location>
        <begin position="41"/>
        <end position="406"/>
    </location>
</feature>
<sequence>MLNFENLLTQDASGWHWQLPNHFNIAYACVRQHVEQGNGNTLAMIVEDQNLGTTELTYGELDKASGQFNYLLKSLNVSERDRVLIRLPNASSYPISFFGCLKHGAVAVPTSTLLSAHEVAYLAKDSGAKVLVTDKSMWSELSHILGKNDKLKTVLLAGDGAIPKTDASANLEVIDLHEALQNSPVDDSIVATRPDDPAYLVYTSGTTGFPKGVLHGHRSLIGRIPASRYWFNFQSGDRILHSGKFNWTYVLGSALMDPLFHGHTVIVHEGANDANTWPRLIAKHQCTIFIGVPTIYRQIIQKTKYTAKDVPSLRHCMSAGEHLSDEMLLAWRQRFAMDVYEAIGMSEFSYYISQHTGAEIRPGAAGFIQPGHKVALVDDNLNPVASGQEGMIAINIEDPGLFLHYWQLPQETRASRRSGYFLTGDYARQDEDGYIWFVGRKDDIINTFGYRVSPHEIERVVKTHPLVADCVALGDTIAKEKTIVSICVILTKDAHLDEASLLEFGNRHLAKYKAPKQVHFYQEFPRTKNGKVLRKQLLEDLSNKREQLTQSPTEAQA</sequence>
<dbReference type="InterPro" id="IPR051087">
    <property type="entry name" value="Mitochondrial_ACSM"/>
</dbReference>
<dbReference type="AlphaFoldDB" id="A0A5R9IMW4"/>
<dbReference type="InterPro" id="IPR020845">
    <property type="entry name" value="AMP-binding_CS"/>
</dbReference>
<dbReference type="Gene3D" id="3.40.50.12780">
    <property type="entry name" value="N-terminal domain of ligase-like"/>
    <property type="match status" value="1"/>
</dbReference>
<evidence type="ECO:0000313" key="7">
    <source>
        <dbReference type="EMBL" id="TLU64601.1"/>
    </source>
</evidence>
<accession>A0A5R9IMW4</accession>
<dbReference type="GO" id="GO:0016405">
    <property type="term" value="F:CoA-ligase activity"/>
    <property type="evidence" value="ECO:0007669"/>
    <property type="project" value="UniProtKB-ARBA"/>
</dbReference>
<dbReference type="PROSITE" id="PS00455">
    <property type="entry name" value="AMP_BINDING"/>
    <property type="match status" value="1"/>
</dbReference>
<evidence type="ECO:0000256" key="1">
    <source>
        <dbReference type="ARBA" id="ARBA00006432"/>
    </source>
</evidence>
<keyword evidence="2" id="KW-0436">Ligase</keyword>
<evidence type="ECO:0000259" key="6">
    <source>
        <dbReference type="Pfam" id="PF13193"/>
    </source>
</evidence>
<dbReference type="GO" id="GO:0004321">
    <property type="term" value="F:fatty-acyl-CoA synthase activity"/>
    <property type="evidence" value="ECO:0007669"/>
    <property type="project" value="TreeGrafter"/>
</dbReference>
<evidence type="ECO:0000256" key="2">
    <source>
        <dbReference type="ARBA" id="ARBA00022598"/>
    </source>
</evidence>
<evidence type="ECO:0000256" key="4">
    <source>
        <dbReference type="ARBA" id="ARBA00022840"/>
    </source>
</evidence>
<dbReference type="GO" id="GO:0006633">
    <property type="term" value="P:fatty acid biosynthetic process"/>
    <property type="evidence" value="ECO:0007669"/>
    <property type="project" value="TreeGrafter"/>
</dbReference>
<dbReference type="InterPro" id="IPR045851">
    <property type="entry name" value="AMP-bd_C_sf"/>
</dbReference>
<dbReference type="InterPro" id="IPR025110">
    <property type="entry name" value="AMP-bd_C"/>
</dbReference>
<dbReference type="PANTHER" id="PTHR43605:SF10">
    <property type="entry name" value="ACYL-COA SYNTHETASE MEDIUM CHAIN FAMILY MEMBER 3"/>
    <property type="match status" value="1"/>
</dbReference>
<keyword evidence="3" id="KW-0547">Nucleotide-binding</keyword>
<organism evidence="7 8">
    <name type="scientific">Thalassotalea litorea</name>
    <dbReference type="NCBI Taxonomy" id="2020715"/>
    <lineage>
        <taxon>Bacteria</taxon>
        <taxon>Pseudomonadati</taxon>
        <taxon>Pseudomonadota</taxon>
        <taxon>Gammaproteobacteria</taxon>
        <taxon>Alteromonadales</taxon>
        <taxon>Colwelliaceae</taxon>
        <taxon>Thalassotalea</taxon>
    </lineage>
</organism>
<feature type="domain" description="AMP-binding enzyme C-terminal" evidence="6">
    <location>
        <begin position="456"/>
        <end position="531"/>
    </location>
</feature>
<dbReference type="PANTHER" id="PTHR43605">
    <property type="entry name" value="ACYL-COENZYME A SYNTHETASE"/>
    <property type="match status" value="1"/>
</dbReference>
<evidence type="ECO:0000256" key="3">
    <source>
        <dbReference type="ARBA" id="ARBA00022741"/>
    </source>
</evidence>
<keyword evidence="4" id="KW-0067">ATP-binding</keyword>
<evidence type="ECO:0000313" key="8">
    <source>
        <dbReference type="Proteomes" id="UP000307790"/>
    </source>
</evidence>
<dbReference type="GO" id="GO:0005524">
    <property type="term" value="F:ATP binding"/>
    <property type="evidence" value="ECO:0007669"/>
    <property type="project" value="UniProtKB-KW"/>
</dbReference>
<reference evidence="7 8" key="1">
    <citation type="submission" date="2019-05" db="EMBL/GenBank/DDBJ databases">
        <title>Genome sequences of Thalassotalea litorea 1K03283.</title>
        <authorList>
            <person name="Zhang D."/>
        </authorList>
    </citation>
    <scope>NUCLEOTIDE SEQUENCE [LARGE SCALE GENOMIC DNA]</scope>
    <source>
        <strain evidence="7 8">MCCC 1K03283</strain>
    </source>
</reference>
<dbReference type="Gene3D" id="3.30.300.30">
    <property type="match status" value="1"/>
</dbReference>
<dbReference type="InterPro" id="IPR042099">
    <property type="entry name" value="ANL_N_sf"/>
</dbReference>
<dbReference type="RefSeq" id="WP_138320099.1">
    <property type="nucleotide sequence ID" value="NZ_VCBC01000010.1"/>
</dbReference>
<name>A0A5R9IMW4_9GAMM</name>
<dbReference type="Pfam" id="PF00501">
    <property type="entry name" value="AMP-binding"/>
    <property type="match status" value="1"/>
</dbReference>
<dbReference type="Proteomes" id="UP000307790">
    <property type="component" value="Unassembled WGS sequence"/>
</dbReference>
<dbReference type="GO" id="GO:0015645">
    <property type="term" value="F:fatty acid ligase activity"/>
    <property type="evidence" value="ECO:0007669"/>
    <property type="project" value="TreeGrafter"/>
</dbReference>
<comment type="similarity">
    <text evidence="1">Belongs to the ATP-dependent AMP-binding enzyme family.</text>
</comment>
<dbReference type="Pfam" id="PF13193">
    <property type="entry name" value="AMP-binding_C"/>
    <property type="match status" value="1"/>
</dbReference>